<dbReference type="SUPFAM" id="SSF47819">
    <property type="entry name" value="HRDC-like"/>
    <property type="match status" value="1"/>
</dbReference>
<comment type="caution">
    <text evidence="3">The sequence shown here is derived from an EMBL/GenBank/DDBJ whole genome shotgun (WGS) entry which is preliminary data.</text>
</comment>
<dbReference type="Pfam" id="PF00570">
    <property type="entry name" value="HRDC"/>
    <property type="match status" value="1"/>
</dbReference>
<dbReference type="SUPFAM" id="SSF53098">
    <property type="entry name" value="Ribonuclease H-like"/>
    <property type="match status" value="1"/>
</dbReference>
<feature type="compositionally biased region" description="Basic residues" evidence="1">
    <location>
        <begin position="300"/>
        <end position="313"/>
    </location>
</feature>
<dbReference type="PANTHER" id="PTHR47649:SF1">
    <property type="entry name" value="RIBONUCLEASE D"/>
    <property type="match status" value="1"/>
</dbReference>
<dbReference type="InterPro" id="IPR036397">
    <property type="entry name" value="RNaseH_sf"/>
</dbReference>
<reference evidence="3 4" key="1">
    <citation type="submission" date="2019-05" db="EMBL/GenBank/DDBJ databases">
        <authorList>
            <person name="Lee S.D."/>
        </authorList>
    </citation>
    <scope>NUCLEOTIDE SEQUENCE [LARGE SCALE GENOMIC DNA]</scope>
    <source>
        <strain evidence="3 4">C5-26</strain>
    </source>
</reference>
<organism evidence="3 4">
    <name type="scientific">Leekyejoonella antrihumi</name>
    <dbReference type="NCBI Taxonomy" id="1660198"/>
    <lineage>
        <taxon>Bacteria</taxon>
        <taxon>Bacillati</taxon>
        <taxon>Actinomycetota</taxon>
        <taxon>Actinomycetes</taxon>
        <taxon>Micrococcales</taxon>
        <taxon>Dermacoccaceae</taxon>
        <taxon>Leekyejoonella</taxon>
    </lineage>
</organism>
<reference evidence="3 4" key="2">
    <citation type="submission" date="2019-08" db="EMBL/GenBank/DDBJ databases">
        <title>Jejuicoccus antrihumi gen. nov., sp. nov., a new member of the family Dermacoccaceae isolated from a cave.</title>
        <authorList>
            <person name="Schumann P."/>
            <person name="Kim I.S."/>
        </authorList>
    </citation>
    <scope>NUCLEOTIDE SEQUENCE [LARGE SCALE GENOMIC DNA]</scope>
    <source>
        <strain evidence="3 4">C5-26</strain>
    </source>
</reference>
<feature type="domain" description="HRDC" evidence="2">
    <location>
        <begin position="240"/>
        <end position="332"/>
    </location>
</feature>
<dbReference type="InterPro" id="IPR044876">
    <property type="entry name" value="HRDC_dom_sf"/>
</dbReference>
<dbReference type="SMART" id="SM00341">
    <property type="entry name" value="HRDC"/>
    <property type="match status" value="1"/>
</dbReference>
<evidence type="ECO:0000313" key="4">
    <source>
        <dbReference type="Proteomes" id="UP000320244"/>
    </source>
</evidence>
<dbReference type="InterPro" id="IPR002121">
    <property type="entry name" value="HRDC_dom"/>
</dbReference>
<dbReference type="InterPro" id="IPR010997">
    <property type="entry name" value="HRDC-like_sf"/>
</dbReference>
<sequence>MSPASSSTSEPSKPEAEAEADETYPVMERPADGVPDVIETERALIEAADALAGGAGPVALDAERASGYRYGSRAYLVQIRRSGAGSFLIDPIACPDLEPIQRAIGDAEWVLHAATQDLPCLKELGLHPTTLFDTELGSRLAGLPRVGLATVVEHYLQVSLAKEHSAADWSTRPLPESWLLYAALDVEVLVEVRDLLREDLARQGKLDWAMQEFEALTHFTGPPVKTDPWRRTSGMHRMRDRRAIARVRELWLTRDEIAQQRDVAPGRVLPDALIVMMANRAPRTAADLQALEQDTPQVSKRGRARPPHRGLARHQREWLDAIRRVGALTDKQLPPTTVRSDAPPPARAWADRDPVAAARLTQVRDRLAVLSESHDIPVENLVTPSTLRRVLWQPPQVLDSARVKEHLLELGARPWQLELVAPLIVQAAADHPSPSESTAS</sequence>
<gene>
    <name evidence="3" type="ORF">FGL98_20850</name>
</gene>
<evidence type="ECO:0000313" key="3">
    <source>
        <dbReference type="EMBL" id="TWP33588.1"/>
    </source>
</evidence>
<dbReference type="CDD" id="cd06142">
    <property type="entry name" value="RNaseD_exo"/>
    <property type="match status" value="1"/>
</dbReference>
<dbReference type="PANTHER" id="PTHR47649">
    <property type="entry name" value="RIBONUCLEASE D"/>
    <property type="match status" value="1"/>
</dbReference>
<name>A0A563DTK1_9MICO</name>
<dbReference type="Pfam" id="PF18305">
    <property type="entry name" value="DNA_pol_A_exoN"/>
    <property type="match status" value="1"/>
</dbReference>
<dbReference type="RefSeq" id="WP_146320119.1">
    <property type="nucleotide sequence ID" value="NZ_VCQV01000039.1"/>
</dbReference>
<feature type="compositionally biased region" description="Low complexity" evidence="1">
    <location>
        <begin position="1"/>
        <end position="11"/>
    </location>
</feature>
<dbReference type="InterPro" id="IPR041605">
    <property type="entry name" value="Exo_C"/>
</dbReference>
<proteinExistence type="predicted"/>
<accession>A0A563DTK1</accession>
<dbReference type="OrthoDB" id="144122at2"/>
<dbReference type="InterPro" id="IPR051086">
    <property type="entry name" value="RNase_D-like"/>
</dbReference>
<dbReference type="SMART" id="SM00474">
    <property type="entry name" value="35EXOc"/>
    <property type="match status" value="1"/>
</dbReference>
<protein>
    <submittedName>
        <fullName evidence="3">Ribonuclease D</fullName>
    </submittedName>
</protein>
<evidence type="ECO:0000256" key="1">
    <source>
        <dbReference type="SAM" id="MobiDB-lite"/>
    </source>
</evidence>
<feature type="region of interest" description="Disordered" evidence="1">
    <location>
        <begin position="294"/>
        <end position="313"/>
    </location>
</feature>
<dbReference type="InterPro" id="IPR012337">
    <property type="entry name" value="RNaseH-like_sf"/>
</dbReference>
<dbReference type="AlphaFoldDB" id="A0A563DTK1"/>
<dbReference type="GO" id="GO:0003676">
    <property type="term" value="F:nucleic acid binding"/>
    <property type="evidence" value="ECO:0007669"/>
    <property type="project" value="InterPro"/>
</dbReference>
<feature type="region of interest" description="Disordered" evidence="1">
    <location>
        <begin position="1"/>
        <end position="30"/>
    </location>
</feature>
<dbReference type="InterPro" id="IPR002562">
    <property type="entry name" value="3'-5'_exonuclease_dom"/>
</dbReference>
<dbReference type="GO" id="GO:0000166">
    <property type="term" value="F:nucleotide binding"/>
    <property type="evidence" value="ECO:0007669"/>
    <property type="project" value="InterPro"/>
</dbReference>
<dbReference type="Gene3D" id="3.30.420.10">
    <property type="entry name" value="Ribonuclease H-like superfamily/Ribonuclease H"/>
    <property type="match status" value="1"/>
</dbReference>
<dbReference type="PROSITE" id="PS50967">
    <property type="entry name" value="HRDC"/>
    <property type="match status" value="1"/>
</dbReference>
<dbReference type="EMBL" id="VCQV01000039">
    <property type="protein sequence ID" value="TWP33588.1"/>
    <property type="molecule type" value="Genomic_DNA"/>
</dbReference>
<dbReference type="GO" id="GO:0008408">
    <property type="term" value="F:3'-5' exonuclease activity"/>
    <property type="evidence" value="ECO:0007669"/>
    <property type="project" value="InterPro"/>
</dbReference>
<dbReference type="Proteomes" id="UP000320244">
    <property type="component" value="Unassembled WGS sequence"/>
</dbReference>
<dbReference type="Pfam" id="PF01612">
    <property type="entry name" value="DNA_pol_A_exo1"/>
    <property type="match status" value="1"/>
</dbReference>
<dbReference type="GO" id="GO:0006139">
    <property type="term" value="P:nucleobase-containing compound metabolic process"/>
    <property type="evidence" value="ECO:0007669"/>
    <property type="project" value="InterPro"/>
</dbReference>
<dbReference type="Gene3D" id="1.10.150.80">
    <property type="entry name" value="HRDC domain"/>
    <property type="match status" value="2"/>
</dbReference>
<keyword evidence="4" id="KW-1185">Reference proteome</keyword>
<evidence type="ECO:0000259" key="2">
    <source>
        <dbReference type="PROSITE" id="PS50967"/>
    </source>
</evidence>